<evidence type="ECO:0000313" key="3">
    <source>
        <dbReference type="Proteomes" id="UP000199352"/>
    </source>
</evidence>
<evidence type="ECO:0000313" key="2">
    <source>
        <dbReference type="EMBL" id="SER14794.1"/>
    </source>
</evidence>
<dbReference type="EMBL" id="FOFR01000008">
    <property type="protein sequence ID" value="SER14794.1"/>
    <property type="molecule type" value="Genomic_DNA"/>
</dbReference>
<feature type="chain" id="PRO_5011474784" evidence="1">
    <location>
        <begin position="26"/>
        <end position="42"/>
    </location>
</feature>
<proteinExistence type="predicted"/>
<dbReference type="AlphaFoldDB" id="A0A1H9LTP6"/>
<organism evidence="2 3">
    <name type="scientific">Lentzea xinjiangensis</name>
    <dbReference type="NCBI Taxonomy" id="402600"/>
    <lineage>
        <taxon>Bacteria</taxon>
        <taxon>Bacillati</taxon>
        <taxon>Actinomycetota</taxon>
        <taxon>Actinomycetes</taxon>
        <taxon>Pseudonocardiales</taxon>
        <taxon>Pseudonocardiaceae</taxon>
        <taxon>Lentzea</taxon>
    </lineage>
</organism>
<reference evidence="3" key="1">
    <citation type="submission" date="2016-10" db="EMBL/GenBank/DDBJ databases">
        <authorList>
            <person name="Varghese N."/>
            <person name="Submissions S."/>
        </authorList>
    </citation>
    <scope>NUCLEOTIDE SEQUENCE [LARGE SCALE GENOMIC DNA]</scope>
    <source>
        <strain evidence="3">CGMCC 4.3525</strain>
    </source>
</reference>
<accession>A0A1H9LTP6</accession>
<sequence>MSAKSISGIAIRVAAAAAVALSVDAADDPCEVEGLSTRNPHA</sequence>
<feature type="signal peptide" evidence="1">
    <location>
        <begin position="1"/>
        <end position="25"/>
    </location>
</feature>
<dbReference type="STRING" id="402600.SAMN05216188_10895"/>
<dbReference type="RefSeq" id="WP_281249420.1">
    <property type="nucleotide sequence ID" value="NZ_FOFR01000008.1"/>
</dbReference>
<evidence type="ECO:0000256" key="1">
    <source>
        <dbReference type="SAM" id="SignalP"/>
    </source>
</evidence>
<gene>
    <name evidence="2" type="ORF">SAMN05216188_10895</name>
</gene>
<dbReference type="Proteomes" id="UP000199352">
    <property type="component" value="Unassembled WGS sequence"/>
</dbReference>
<keyword evidence="3" id="KW-1185">Reference proteome</keyword>
<name>A0A1H9LTP6_9PSEU</name>
<protein>
    <submittedName>
        <fullName evidence="2">Uncharacterized protein</fullName>
    </submittedName>
</protein>
<keyword evidence="1" id="KW-0732">Signal</keyword>